<sequence>MPLEWIYIKLLLVLRAKTKIPESTIIDSASVVKKWAVDEVVCGLVYGVLVVDSVVAFGVAVDEAVIICGSHVYVGGAINGMRIDDVVDFDFLPVDDVDFFYIFIPWVGKEDP</sequence>
<accession>A0AAV7NBK4</accession>
<reference evidence="1" key="1">
    <citation type="journal article" date="2022" name="bioRxiv">
        <title>Sequencing and chromosome-scale assembly of the giantPleurodeles waltlgenome.</title>
        <authorList>
            <person name="Brown T."/>
            <person name="Elewa A."/>
            <person name="Iarovenko S."/>
            <person name="Subramanian E."/>
            <person name="Araus A.J."/>
            <person name="Petzold A."/>
            <person name="Susuki M."/>
            <person name="Suzuki K.-i.T."/>
            <person name="Hayashi T."/>
            <person name="Toyoda A."/>
            <person name="Oliveira C."/>
            <person name="Osipova E."/>
            <person name="Leigh N.D."/>
            <person name="Simon A."/>
            <person name="Yun M.H."/>
        </authorList>
    </citation>
    <scope>NUCLEOTIDE SEQUENCE</scope>
    <source>
        <strain evidence="1">20211129_DDA</strain>
        <tissue evidence="1">Liver</tissue>
    </source>
</reference>
<evidence type="ECO:0000313" key="1">
    <source>
        <dbReference type="EMBL" id="KAJ1112255.1"/>
    </source>
</evidence>
<gene>
    <name evidence="1" type="ORF">NDU88_000523</name>
</gene>
<name>A0AAV7NBK4_PLEWA</name>
<proteinExistence type="predicted"/>
<dbReference type="AlphaFoldDB" id="A0AAV7NBK4"/>
<dbReference type="EMBL" id="JANPWB010000012">
    <property type="protein sequence ID" value="KAJ1112255.1"/>
    <property type="molecule type" value="Genomic_DNA"/>
</dbReference>
<comment type="caution">
    <text evidence="1">The sequence shown here is derived from an EMBL/GenBank/DDBJ whole genome shotgun (WGS) entry which is preliminary data.</text>
</comment>
<keyword evidence="2" id="KW-1185">Reference proteome</keyword>
<dbReference type="Proteomes" id="UP001066276">
    <property type="component" value="Chromosome 8"/>
</dbReference>
<evidence type="ECO:0000313" key="2">
    <source>
        <dbReference type="Proteomes" id="UP001066276"/>
    </source>
</evidence>
<protein>
    <submittedName>
        <fullName evidence="1">Uncharacterized protein</fullName>
    </submittedName>
</protein>
<organism evidence="1 2">
    <name type="scientific">Pleurodeles waltl</name>
    <name type="common">Iberian ribbed newt</name>
    <dbReference type="NCBI Taxonomy" id="8319"/>
    <lineage>
        <taxon>Eukaryota</taxon>
        <taxon>Metazoa</taxon>
        <taxon>Chordata</taxon>
        <taxon>Craniata</taxon>
        <taxon>Vertebrata</taxon>
        <taxon>Euteleostomi</taxon>
        <taxon>Amphibia</taxon>
        <taxon>Batrachia</taxon>
        <taxon>Caudata</taxon>
        <taxon>Salamandroidea</taxon>
        <taxon>Salamandridae</taxon>
        <taxon>Pleurodelinae</taxon>
        <taxon>Pleurodeles</taxon>
    </lineage>
</organism>